<sequence length="483" mass="55329">MEATSRNVKFTFFDNRTYEYIRGFERKLGQAQKYSGNPVLTPELPNEFKRAHYYGTALYDEDEQLYKTWYSSHFYGAAIGESDPKAYSYLNYAYSSDGIHFIKPQLDVVPGTNIVLDNEERTHGPSVILDSEEPNPKQRFKLAMSPYTKHCSIFIYASPDGIHWKPMFDKPVLEVESDCHTGFYRDPASGAYRLSFRMRCPDRRVWVAESQDLLHWTKPVLALEPDQIDSCFTQFYGMQMTPYGPLTIGLISMYDTYDFITDPNFNKMAGTMDVQLAYSRDGFGWHRCKQGEKVISLGVEGEWDSTCIMPSSTIIYRPDAMKLYYSAVPFDHSGFSRIPYDEIDKECIGLAELRPDAFVYLQADQDECELLTRPFAIEHGDLYLNAAAASGVVKVEICDTEGRALKGFSFDDHIPFTGDSTAARVEWKGNPDISSFTHQVIRLKLRASNAKVYSIFFPHGEDIKAYWRFKEVSCLNPLKYDIS</sequence>
<organism evidence="1 2">
    <name type="scientific">Paenibacillus cremeus</name>
    <dbReference type="NCBI Taxonomy" id="2163881"/>
    <lineage>
        <taxon>Bacteria</taxon>
        <taxon>Bacillati</taxon>
        <taxon>Bacillota</taxon>
        <taxon>Bacilli</taxon>
        <taxon>Bacillales</taxon>
        <taxon>Paenibacillaceae</taxon>
        <taxon>Paenibacillus</taxon>
    </lineage>
</organism>
<gene>
    <name evidence="1" type="ORF">FPZ49_20790</name>
</gene>
<accession>A0A559K7C9</accession>
<reference evidence="1 2" key="1">
    <citation type="submission" date="2019-07" db="EMBL/GenBank/DDBJ databases">
        <authorList>
            <person name="Kim J."/>
        </authorList>
    </citation>
    <scope>NUCLEOTIDE SEQUENCE [LARGE SCALE GENOMIC DNA]</scope>
    <source>
        <strain evidence="1 2">JC52</strain>
    </source>
</reference>
<dbReference type="InterPro" id="IPR023296">
    <property type="entry name" value="Glyco_hydro_beta-prop_sf"/>
</dbReference>
<dbReference type="AlphaFoldDB" id="A0A559K7C9"/>
<evidence type="ECO:0000313" key="2">
    <source>
        <dbReference type="Proteomes" id="UP000317036"/>
    </source>
</evidence>
<evidence type="ECO:0008006" key="3">
    <source>
        <dbReference type="Google" id="ProtNLM"/>
    </source>
</evidence>
<name>A0A559K7C9_9BACL</name>
<dbReference type="EMBL" id="VNJI01000028">
    <property type="protein sequence ID" value="TVY08040.1"/>
    <property type="molecule type" value="Genomic_DNA"/>
</dbReference>
<dbReference type="RefSeq" id="WP_144850489.1">
    <property type="nucleotide sequence ID" value="NZ_VNJI01000028.1"/>
</dbReference>
<dbReference type="Gene3D" id="2.115.10.20">
    <property type="entry name" value="Glycosyl hydrolase domain, family 43"/>
    <property type="match status" value="2"/>
</dbReference>
<protein>
    <recommendedName>
        <fullName evidence="3">Glycosyl hydrolase family 32 N-terminal domain-containing protein</fullName>
    </recommendedName>
</protein>
<proteinExistence type="predicted"/>
<comment type="caution">
    <text evidence="1">The sequence shown here is derived from an EMBL/GenBank/DDBJ whole genome shotgun (WGS) entry which is preliminary data.</text>
</comment>
<dbReference type="Proteomes" id="UP000317036">
    <property type="component" value="Unassembled WGS sequence"/>
</dbReference>
<keyword evidence="2" id="KW-1185">Reference proteome</keyword>
<dbReference type="OrthoDB" id="180690at2"/>
<evidence type="ECO:0000313" key="1">
    <source>
        <dbReference type="EMBL" id="TVY08040.1"/>
    </source>
</evidence>
<dbReference type="SUPFAM" id="SSF75005">
    <property type="entry name" value="Arabinanase/levansucrase/invertase"/>
    <property type="match status" value="2"/>
</dbReference>